<dbReference type="Gene3D" id="3.80.10.10">
    <property type="entry name" value="Ribonuclease Inhibitor"/>
    <property type="match status" value="1"/>
</dbReference>
<dbReference type="AlphaFoldDB" id="A0A164WLF7"/>
<dbReference type="STRING" id="1314777.A0A164WLF7"/>
<accession>A0A164WLF7</accession>
<proteinExistence type="predicted"/>
<keyword evidence="2" id="KW-1185">Reference proteome</keyword>
<dbReference type="InterPro" id="IPR032675">
    <property type="entry name" value="LRR_dom_sf"/>
</dbReference>
<evidence type="ECO:0008006" key="3">
    <source>
        <dbReference type="Google" id="ProtNLM"/>
    </source>
</evidence>
<name>A0A164WLF7_9AGAM</name>
<organism evidence="1 2">
    <name type="scientific">Sistotremastrum niveocremeum HHB9708</name>
    <dbReference type="NCBI Taxonomy" id="1314777"/>
    <lineage>
        <taxon>Eukaryota</taxon>
        <taxon>Fungi</taxon>
        <taxon>Dikarya</taxon>
        <taxon>Basidiomycota</taxon>
        <taxon>Agaricomycotina</taxon>
        <taxon>Agaricomycetes</taxon>
        <taxon>Sistotremastrales</taxon>
        <taxon>Sistotremastraceae</taxon>
        <taxon>Sertulicium</taxon>
        <taxon>Sertulicium niveocremeum</taxon>
    </lineage>
</organism>
<dbReference type="OrthoDB" id="3255541at2759"/>
<protein>
    <recommendedName>
        <fullName evidence="3">F-box domain-containing protein</fullName>
    </recommendedName>
</protein>
<dbReference type="EMBL" id="KV419402">
    <property type="protein sequence ID" value="KZS95152.1"/>
    <property type="molecule type" value="Genomic_DNA"/>
</dbReference>
<gene>
    <name evidence="1" type="ORF">SISNIDRAFT_484026</name>
</gene>
<reference evidence="1 2" key="1">
    <citation type="journal article" date="2016" name="Mol. Biol. Evol.">
        <title>Comparative Genomics of Early-Diverging Mushroom-Forming Fungi Provides Insights into the Origins of Lignocellulose Decay Capabilities.</title>
        <authorList>
            <person name="Nagy L.G."/>
            <person name="Riley R."/>
            <person name="Tritt A."/>
            <person name="Adam C."/>
            <person name="Daum C."/>
            <person name="Floudas D."/>
            <person name="Sun H."/>
            <person name="Yadav J.S."/>
            <person name="Pangilinan J."/>
            <person name="Larsson K.H."/>
            <person name="Matsuura K."/>
            <person name="Barry K."/>
            <person name="Labutti K."/>
            <person name="Kuo R."/>
            <person name="Ohm R.A."/>
            <person name="Bhattacharya S.S."/>
            <person name="Shirouzu T."/>
            <person name="Yoshinaga Y."/>
            <person name="Martin F.M."/>
            <person name="Grigoriev I.V."/>
            <person name="Hibbett D.S."/>
        </authorList>
    </citation>
    <scope>NUCLEOTIDE SEQUENCE [LARGE SCALE GENOMIC DNA]</scope>
    <source>
        <strain evidence="1 2">HHB9708</strain>
    </source>
</reference>
<sequence length="559" mass="62930">MTSPAVKLWQMEDIWDQVLECCAKGDLARVARVSKSMHSLALDHLYRSITTLEPILQFLGPADGPSIFKHTMGGLLFTSNQGLEAANWDRFIPYANRVRNLQYDETKLGAYLRLHDNTFQEIGSTCPTRSLFPSLLTSTLVWRGPPSRGRFSILFMSEKLLRFEVDCDAEFARYFLRSVPRVSPNLETVILHCLKSTTSTETDLVALIRGLPLLKFIYLPFQLLSSRTFATLSEHPQIQTIHQYSTQVNPENEPLIEGASYRLELSAAKFTRLQSLKIAVDLPSLSDWLKSDLMPSTLFVLHVRLRTTTTHTHLRNCFDLISKALPDLVELTFDLYSHNRTVSGHATDIVADTFSPLLRLNSLTTFVFDHPDAVLLADTEVETMVKAWPNLRNLSLGVSSVCTDDQCDLTLGILVMIAECCPGLRSLSMNINTKLPSSKEPSGVQAFTYHSFKLNVGHSPILDTKAVASFLCQILPPSGELTFCKEAAWTGNTLNHLQTIFAMRQGRWKETKAWLKPLTEARISERERMKQILSSMASDLALARHETERLRKLLESASL</sequence>
<dbReference type="Proteomes" id="UP000076722">
    <property type="component" value="Unassembled WGS sequence"/>
</dbReference>
<evidence type="ECO:0000313" key="2">
    <source>
        <dbReference type="Proteomes" id="UP000076722"/>
    </source>
</evidence>
<evidence type="ECO:0000313" key="1">
    <source>
        <dbReference type="EMBL" id="KZS95152.1"/>
    </source>
</evidence>